<evidence type="ECO:0000313" key="1">
    <source>
        <dbReference type="EMBL" id="AJG99700.1"/>
    </source>
</evidence>
<protein>
    <submittedName>
        <fullName evidence="1">Peptidase M19</fullName>
    </submittedName>
</protein>
<dbReference type="InterPro" id="IPR008257">
    <property type="entry name" value="Pept_M19"/>
</dbReference>
<dbReference type="EMBL" id="CP010086">
    <property type="protein sequence ID" value="AJG99700.1"/>
    <property type="molecule type" value="Genomic_DNA"/>
</dbReference>
<dbReference type="Gene3D" id="3.20.20.140">
    <property type="entry name" value="Metal-dependent hydrolases"/>
    <property type="match status" value="1"/>
</dbReference>
<dbReference type="RefSeq" id="WP_017213113.1">
    <property type="nucleotide sequence ID" value="NZ_CP010086.2"/>
</dbReference>
<dbReference type="SUPFAM" id="SSF51556">
    <property type="entry name" value="Metallo-dependent hydrolases"/>
    <property type="match status" value="1"/>
</dbReference>
<dbReference type="GO" id="GO:0070573">
    <property type="term" value="F:metallodipeptidase activity"/>
    <property type="evidence" value="ECO:0007669"/>
    <property type="project" value="InterPro"/>
</dbReference>
<dbReference type="AlphaFoldDB" id="A0A0B5QFH9"/>
<evidence type="ECO:0000313" key="2">
    <source>
        <dbReference type="Proteomes" id="UP000031866"/>
    </source>
</evidence>
<reference evidence="2" key="1">
    <citation type="submission" date="2014-12" db="EMBL/GenBank/DDBJ databases">
        <title>Genome sequence of Clostridium beijerinckii strain 59B.</title>
        <authorList>
            <person name="Little G.T."/>
            <person name="Minton N.P."/>
        </authorList>
    </citation>
    <scope>NUCLEOTIDE SEQUENCE [LARGE SCALE GENOMIC DNA]</scope>
    <source>
        <strain evidence="2">59B</strain>
    </source>
</reference>
<dbReference type="OrthoDB" id="9804920at2"/>
<dbReference type="Proteomes" id="UP000031866">
    <property type="component" value="Chromosome"/>
</dbReference>
<dbReference type="InterPro" id="IPR032466">
    <property type="entry name" value="Metal_Hydrolase"/>
</dbReference>
<gene>
    <name evidence="1" type="ORF">LF65_03135</name>
</gene>
<sequence>MKFIDLHCDTASRIFYEKLNLNHKKCKVNIENLKRGENLGQVFAFFIEKESIEDPYDEFIKLYNSFTQEISKNTGEIEIVRNITELKNAEKSGKIGAFLSIEEGEVIKGDIQKLRTVYDMGIRIITITWNYQNSLGYPNAGYTYRNKGLTRKGVEVIEECEALGMIPDVSHLSDAGFYDLIRICKKPFIASHSNARAITEHPRNLDDNMIKLLAEKGGVMGINFCSDFLGNESVSSIEEMICHIKHIRNIGGIDVLALGSDFDGIHNEVEIENASEFNKLYLALKQNHFKESEIEKIFYKNVLRVFEENFK</sequence>
<dbReference type="KEGG" id="cbei:LF65_03135"/>
<proteinExistence type="predicted"/>
<dbReference type="CDD" id="cd01301">
    <property type="entry name" value="rDP_like"/>
    <property type="match status" value="1"/>
</dbReference>
<organism evidence="1 2">
    <name type="scientific">Clostridium beijerinckii</name>
    <name type="common">Clostridium MP</name>
    <dbReference type="NCBI Taxonomy" id="1520"/>
    <lineage>
        <taxon>Bacteria</taxon>
        <taxon>Bacillati</taxon>
        <taxon>Bacillota</taxon>
        <taxon>Clostridia</taxon>
        <taxon>Eubacteriales</taxon>
        <taxon>Clostridiaceae</taxon>
        <taxon>Clostridium</taxon>
    </lineage>
</organism>
<dbReference type="PANTHER" id="PTHR10443:SF12">
    <property type="entry name" value="DIPEPTIDASE"/>
    <property type="match status" value="1"/>
</dbReference>
<dbReference type="Pfam" id="PF01244">
    <property type="entry name" value="Peptidase_M19"/>
    <property type="match status" value="1"/>
</dbReference>
<dbReference type="STRING" id="1520.LF65_03135"/>
<accession>A0A0B5QFH9</accession>
<dbReference type="PROSITE" id="PS51365">
    <property type="entry name" value="RENAL_DIPEPTIDASE_2"/>
    <property type="match status" value="1"/>
</dbReference>
<name>A0A0B5QFH9_CLOBE</name>
<dbReference type="PANTHER" id="PTHR10443">
    <property type="entry name" value="MICROSOMAL DIPEPTIDASE"/>
    <property type="match status" value="1"/>
</dbReference>
<dbReference type="GO" id="GO:0006508">
    <property type="term" value="P:proteolysis"/>
    <property type="evidence" value="ECO:0007669"/>
    <property type="project" value="InterPro"/>
</dbReference>